<dbReference type="Pfam" id="PF07676">
    <property type="entry name" value="PD40"/>
    <property type="match status" value="2"/>
</dbReference>
<reference evidence="2" key="1">
    <citation type="journal article" date="2016" name="Nature">
        <title>The genome of the seagrass Zostera marina reveals angiosperm adaptation to the sea.</title>
        <authorList>
            <person name="Olsen J.L."/>
            <person name="Rouze P."/>
            <person name="Verhelst B."/>
            <person name="Lin Y.-C."/>
            <person name="Bayer T."/>
            <person name="Collen J."/>
            <person name="Dattolo E."/>
            <person name="De Paoli E."/>
            <person name="Dittami S."/>
            <person name="Maumus F."/>
            <person name="Michel G."/>
            <person name="Kersting A."/>
            <person name="Lauritano C."/>
            <person name="Lohaus R."/>
            <person name="Toepel M."/>
            <person name="Tonon T."/>
            <person name="Vanneste K."/>
            <person name="Amirebrahimi M."/>
            <person name="Brakel J."/>
            <person name="Bostroem C."/>
            <person name="Chovatia M."/>
            <person name="Grimwood J."/>
            <person name="Jenkins J.W."/>
            <person name="Jueterbock A."/>
            <person name="Mraz A."/>
            <person name="Stam W.T."/>
            <person name="Tice H."/>
            <person name="Bornberg-Bauer E."/>
            <person name="Green P.J."/>
            <person name="Pearson G.A."/>
            <person name="Procaccini G."/>
            <person name="Duarte C.M."/>
            <person name="Schmutz J."/>
            <person name="Reusch T.B.H."/>
            <person name="Van de Peer Y."/>
        </authorList>
    </citation>
    <scope>NUCLEOTIDE SEQUENCE [LARGE SCALE GENOMIC DNA]</scope>
    <source>
        <strain evidence="2">cv. Finnish</strain>
    </source>
</reference>
<proteinExistence type="predicted"/>
<dbReference type="InterPro" id="IPR011659">
    <property type="entry name" value="WD40"/>
</dbReference>
<gene>
    <name evidence="1" type="ORF">ZOSMA_92G00510</name>
</gene>
<dbReference type="Gene3D" id="2.120.10.30">
    <property type="entry name" value="TolB, C-terminal domain"/>
    <property type="match status" value="2"/>
</dbReference>
<organism evidence="1 2">
    <name type="scientific">Zostera marina</name>
    <name type="common">Eelgrass</name>
    <dbReference type="NCBI Taxonomy" id="29655"/>
    <lineage>
        <taxon>Eukaryota</taxon>
        <taxon>Viridiplantae</taxon>
        <taxon>Streptophyta</taxon>
        <taxon>Embryophyta</taxon>
        <taxon>Tracheophyta</taxon>
        <taxon>Spermatophyta</taxon>
        <taxon>Magnoliopsida</taxon>
        <taxon>Liliopsida</taxon>
        <taxon>Zosteraceae</taxon>
        <taxon>Zostera</taxon>
    </lineage>
</organism>
<comment type="caution">
    <text evidence="1">The sequence shown here is derived from an EMBL/GenBank/DDBJ whole genome shotgun (WGS) entry which is preliminary data.</text>
</comment>
<keyword evidence="2" id="KW-1185">Reference proteome</keyword>
<accession>A0A0K9NL57</accession>
<dbReference type="SUPFAM" id="SSF82171">
    <property type="entry name" value="DPP6 N-terminal domain-like"/>
    <property type="match status" value="1"/>
</dbReference>
<dbReference type="InterPro" id="IPR011042">
    <property type="entry name" value="6-blade_b-propeller_TolB-like"/>
</dbReference>
<sequence>MDFKQRTIVFTTVGVQEYGFDVFSVHLHPFPNATVISETRLTDGISVNFNAQFIDNDNTSITFVSDRSGSEKIYRTSNSNTAVTLCAAFNNGASLFHDRPTLRDGFLYFVSAHEPSVHPFKNSSAVYRTGSGDDDGGTVRRLTPPGFVDYSPAVSDSGEWLAVASYGNRTWKGEIQEIDTEITIFRTSEPDKRVVVCRGGWPTWAGDSTVFFHRKGEDGWWSIYRVEVNNDLDNLDSFIIGSVVRVTPSGLHAFTPSATRDGKWIAVATKRKEREIRHIEIVDTRTCTLYPITETINPNINHYNPFFSHDSTRLGYHRFRGESESGSIPLLENLGTTVPWIRMVRIHGTFPSSSPTGDLIAVNGDFLRIPGLMVVRSDGSKRWNLLKDRLAFYTSWNPKEKGVVYTSVGPIFSSPEKTVQIVRVSFNPDELDHQNENEVAVDVKVLTNEKTGNNAFPSCSPDGKHIVFRSGRDGMKNLYILDAVNGESDNGDGTGIRRLTDGDWIDTMPNWSPKGDLIAFSSNRHSPSNKEVFSIYLVRPDGSGLRRIELVGPEWSGRERVNHPCFSPDGEWLTFVANFDGVYAEPVSMPNQFQPYGDVYISRIDGTCLSKLTCNSYENGTPAWHTDGVEMAIGLADDGFHNPISGQFDDPLWLTCDI</sequence>
<dbReference type="OrthoDB" id="43744at2759"/>
<dbReference type="STRING" id="29655.A0A0K9NL57"/>
<dbReference type="InterPro" id="IPR011044">
    <property type="entry name" value="Quino_amine_DH_bsu"/>
</dbReference>
<evidence type="ECO:0000313" key="1">
    <source>
        <dbReference type="EMBL" id="KMZ56690.1"/>
    </source>
</evidence>
<protein>
    <submittedName>
        <fullName evidence="1">TolB protein-related</fullName>
    </submittedName>
</protein>
<dbReference type="AlphaFoldDB" id="A0A0K9NL57"/>
<name>A0A0K9NL57_ZOSMR</name>
<dbReference type="Proteomes" id="UP000036987">
    <property type="component" value="Unassembled WGS sequence"/>
</dbReference>
<dbReference type="OMA" id="MPSWSPK"/>
<dbReference type="SUPFAM" id="SSF50969">
    <property type="entry name" value="YVTN repeat-like/Quinoprotein amine dehydrogenase"/>
    <property type="match status" value="1"/>
</dbReference>
<dbReference type="EMBL" id="LFYR01002147">
    <property type="protein sequence ID" value="KMZ56690.1"/>
    <property type="molecule type" value="Genomic_DNA"/>
</dbReference>
<dbReference type="PANTHER" id="PTHR32161">
    <property type="entry name" value="DPP6 N-TERMINAL DOMAIN-LIKE PROTEIN"/>
    <property type="match status" value="1"/>
</dbReference>
<evidence type="ECO:0000313" key="2">
    <source>
        <dbReference type="Proteomes" id="UP000036987"/>
    </source>
</evidence>
<dbReference type="PANTHER" id="PTHR32161:SF9">
    <property type="entry name" value="TOLB PROTEIN-LIKE PROTEIN"/>
    <property type="match status" value="1"/>
</dbReference>
<dbReference type="SUPFAM" id="SSF50960">
    <property type="entry name" value="TolB, C-terminal domain"/>
    <property type="match status" value="1"/>
</dbReference>